<proteinExistence type="predicted"/>
<reference evidence="2 3" key="1">
    <citation type="submission" date="2014-06" db="EMBL/GenBank/DDBJ databases">
        <authorList>
            <person name="Ju J."/>
            <person name="Zhang J."/>
        </authorList>
    </citation>
    <scope>NUCLEOTIDE SEQUENCE [LARGE SCALE GENOMIC DNA]</scope>
    <source>
        <strain evidence="2">DmW_048</strain>
    </source>
</reference>
<feature type="transmembrane region" description="Helical" evidence="1">
    <location>
        <begin position="125"/>
        <end position="144"/>
    </location>
</feature>
<sequence>MSINTSSDGRLVHFPGKTVLSRQEAMHYLGVSRMAFLALRTLRCTPRPRQLDGRSVYREEELERFKTGLLQAVGVSQTDTPYQQTRHHTPHLAPLQAQPALQTPPAPHIDPLMQLLARAAIRHRVVLLVLWGMVFVGGLCTLILF</sequence>
<evidence type="ECO:0000256" key="1">
    <source>
        <dbReference type="SAM" id="Phobius"/>
    </source>
</evidence>
<dbReference type="EMBL" id="JOOY01000018">
    <property type="protein sequence ID" value="OUJ02905.1"/>
    <property type="molecule type" value="Genomic_DNA"/>
</dbReference>
<gene>
    <name evidence="2" type="ORF">HK15_03085</name>
</gene>
<protein>
    <submittedName>
        <fullName evidence="2">Uncharacterized protein</fullName>
    </submittedName>
</protein>
<dbReference type="AlphaFoldDB" id="A0A252BES3"/>
<keyword evidence="1" id="KW-0812">Transmembrane</keyword>
<name>A0A252BES3_9PROT</name>
<accession>A0A252BES3</accession>
<keyword evidence="1" id="KW-0472">Membrane</keyword>
<keyword evidence="1" id="KW-1133">Transmembrane helix</keyword>
<evidence type="ECO:0000313" key="3">
    <source>
        <dbReference type="Proteomes" id="UP000194999"/>
    </source>
</evidence>
<evidence type="ECO:0000313" key="2">
    <source>
        <dbReference type="EMBL" id="OUJ02905.1"/>
    </source>
</evidence>
<dbReference type="RefSeq" id="WP_094755000.1">
    <property type="nucleotide sequence ID" value="NZ_JOOY01000018.1"/>
</dbReference>
<dbReference type="Proteomes" id="UP000194999">
    <property type="component" value="Unassembled WGS sequence"/>
</dbReference>
<comment type="caution">
    <text evidence="2">The sequence shown here is derived from an EMBL/GenBank/DDBJ whole genome shotgun (WGS) entry which is preliminary data.</text>
</comment>
<organism evidence="2 3">
    <name type="scientific">Acetobacter orientalis</name>
    <dbReference type="NCBI Taxonomy" id="146474"/>
    <lineage>
        <taxon>Bacteria</taxon>
        <taxon>Pseudomonadati</taxon>
        <taxon>Pseudomonadota</taxon>
        <taxon>Alphaproteobacteria</taxon>
        <taxon>Acetobacterales</taxon>
        <taxon>Acetobacteraceae</taxon>
        <taxon>Acetobacter</taxon>
    </lineage>
</organism>